<evidence type="ECO:0000256" key="1">
    <source>
        <dbReference type="SAM" id="SignalP"/>
    </source>
</evidence>
<accession>A0A9D4PV60</accession>
<evidence type="ECO:0000313" key="3">
    <source>
        <dbReference type="Proteomes" id="UP000821837"/>
    </source>
</evidence>
<name>A0A9D4PV60_RHISA</name>
<dbReference type="EMBL" id="JABSTV010001250">
    <property type="protein sequence ID" value="KAH7956325.1"/>
    <property type="molecule type" value="Genomic_DNA"/>
</dbReference>
<reference evidence="2" key="1">
    <citation type="journal article" date="2020" name="Cell">
        <title>Large-Scale Comparative Analyses of Tick Genomes Elucidate Their Genetic Diversity and Vector Capacities.</title>
        <authorList>
            <consortium name="Tick Genome and Microbiome Consortium (TIGMIC)"/>
            <person name="Jia N."/>
            <person name="Wang J."/>
            <person name="Shi W."/>
            <person name="Du L."/>
            <person name="Sun Y."/>
            <person name="Zhan W."/>
            <person name="Jiang J.F."/>
            <person name="Wang Q."/>
            <person name="Zhang B."/>
            <person name="Ji P."/>
            <person name="Bell-Sakyi L."/>
            <person name="Cui X.M."/>
            <person name="Yuan T.T."/>
            <person name="Jiang B.G."/>
            <person name="Yang W.F."/>
            <person name="Lam T.T."/>
            <person name="Chang Q.C."/>
            <person name="Ding S.J."/>
            <person name="Wang X.J."/>
            <person name="Zhu J.G."/>
            <person name="Ruan X.D."/>
            <person name="Zhao L."/>
            <person name="Wei J.T."/>
            <person name="Ye R.Z."/>
            <person name="Que T.C."/>
            <person name="Du C.H."/>
            <person name="Zhou Y.H."/>
            <person name="Cheng J.X."/>
            <person name="Dai P.F."/>
            <person name="Guo W.B."/>
            <person name="Han X.H."/>
            <person name="Huang E.J."/>
            <person name="Li L.F."/>
            <person name="Wei W."/>
            <person name="Gao Y.C."/>
            <person name="Liu J.Z."/>
            <person name="Shao H.Z."/>
            <person name="Wang X."/>
            <person name="Wang C.C."/>
            <person name="Yang T.C."/>
            <person name="Huo Q.B."/>
            <person name="Li W."/>
            <person name="Chen H.Y."/>
            <person name="Chen S.E."/>
            <person name="Zhou L.G."/>
            <person name="Ni X.B."/>
            <person name="Tian J.H."/>
            <person name="Sheng Y."/>
            <person name="Liu T."/>
            <person name="Pan Y.S."/>
            <person name="Xia L.Y."/>
            <person name="Li J."/>
            <person name="Zhao F."/>
            <person name="Cao W.C."/>
        </authorList>
    </citation>
    <scope>NUCLEOTIDE SEQUENCE</scope>
    <source>
        <strain evidence="2">Rsan-2018</strain>
    </source>
</reference>
<feature type="signal peptide" evidence="1">
    <location>
        <begin position="1"/>
        <end position="20"/>
    </location>
</feature>
<comment type="caution">
    <text evidence="2">The sequence shown here is derived from an EMBL/GenBank/DDBJ whole genome shotgun (WGS) entry which is preliminary data.</text>
</comment>
<organism evidence="2 3">
    <name type="scientific">Rhipicephalus sanguineus</name>
    <name type="common">Brown dog tick</name>
    <name type="synonym">Ixodes sanguineus</name>
    <dbReference type="NCBI Taxonomy" id="34632"/>
    <lineage>
        <taxon>Eukaryota</taxon>
        <taxon>Metazoa</taxon>
        <taxon>Ecdysozoa</taxon>
        <taxon>Arthropoda</taxon>
        <taxon>Chelicerata</taxon>
        <taxon>Arachnida</taxon>
        <taxon>Acari</taxon>
        <taxon>Parasitiformes</taxon>
        <taxon>Ixodida</taxon>
        <taxon>Ixodoidea</taxon>
        <taxon>Ixodidae</taxon>
        <taxon>Rhipicephalinae</taxon>
        <taxon>Rhipicephalus</taxon>
        <taxon>Rhipicephalus</taxon>
    </lineage>
</organism>
<proteinExistence type="predicted"/>
<evidence type="ECO:0008006" key="4">
    <source>
        <dbReference type="Google" id="ProtNLM"/>
    </source>
</evidence>
<keyword evidence="3" id="KW-1185">Reference proteome</keyword>
<reference evidence="2" key="2">
    <citation type="submission" date="2021-09" db="EMBL/GenBank/DDBJ databases">
        <authorList>
            <person name="Jia N."/>
            <person name="Wang J."/>
            <person name="Shi W."/>
            <person name="Du L."/>
            <person name="Sun Y."/>
            <person name="Zhan W."/>
            <person name="Jiang J."/>
            <person name="Wang Q."/>
            <person name="Zhang B."/>
            <person name="Ji P."/>
            <person name="Sakyi L.B."/>
            <person name="Cui X."/>
            <person name="Yuan T."/>
            <person name="Jiang B."/>
            <person name="Yang W."/>
            <person name="Lam T.T.-Y."/>
            <person name="Chang Q."/>
            <person name="Ding S."/>
            <person name="Wang X."/>
            <person name="Zhu J."/>
            <person name="Ruan X."/>
            <person name="Zhao L."/>
            <person name="Wei J."/>
            <person name="Que T."/>
            <person name="Du C."/>
            <person name="Cheng J."/>
            <person name="Dai P."/>
            <person name="Han X."/>
            <person name="Huang E."/>
            <person name="Gao Y."/>
            <person name="Liu J."/>
            <person name="Shao H."/>
            <person name="Ye R."/>
            <person name="Li L."/>
            <person name="Wei W."/>
            <person name="Wang X."/>
            <person name="Wang C."/>
            <person name="Huo Q."/>
            <person name="Li W."/>
            <person name="Guo W."/>
            <person name="Chen H."/>
            <person name="Chen S."/>
            <person name="Zhou L."/>
            <person name="Zhou L."/>
            <person name="Ni X."/>
            <person name="Tian J."/>
            <person name="Zhou Y."/>
            <person name="Sheng Y."/>
            <person name="Liu T."/>
            <person name="Pan Y."/>
            <person name="Xia L."/>
            <person name="Li J."/>
            <person name="Zhao F."/>
            <person name="Cao W."/>
        </authorList>
    </citation>
    <scope>NUCLEOTIDE SEQUENCE</scope>
    <source>
        <strain evidence="2">Rsan-2018</strain>
        <tissue evidence="2">Larvae</tissue>
    </source>
</reference>
<gene>
    <name evidence="2" type="ORF">HPB52_008146</name>
</gene>
<protein>
    <recommendedName>
        <fullName evidence="4">Secreted protein</fullName>
    </recommendedName>
</protein>
<dbReference type="AlphaFoldDB" id="A0A9D4PV60"/>
<keyword evidence="1" id="KW-0732">Signal</keyword>
<dbReference type="Proteomes" id="UP000821837">
    <property type="component" value="Unassembled WGS sequence"/>
</dbReference>
<feature type="chain" id="PRO_5039038759" description="Secreted protein" evidence="1">
    <location>
        <begin position="21"/>
        <end position="111"/>
    </location>
</feature>
<sequence length="111" mass="12198">MLLTTKFFFAIQVSLLTVTGIPSTDDTCAPPADTIYLSVADLHVRTPILTFCVDAPTHRQLRMSVTSATEAIKHPLQHFFDSGHGETTATMLLTTKFFFAIQRRLGSQAGL</sequence>
<evidence type="ECO:0000313" key="2">
    <source>
        <dbReference type="EMBL" id="KAH7956325.1"/>
    </source>
</evidence>